<sequence length="59" mass="7026">KMATIPIPQQLGFDEEETKAFNELTRRERRRFDALPDNNSKIAFIQAMVEKEKSWREKS</sequence>
<dbReference type="Proteomes" id="UP000789375">
    <property type="component" value="Unassembled WGS sequence"/>
</dbReference>
<dbReference type="AlphaFoldDB" id="A0A9N9NJD6"/>
<gene>
    <name evidence="1" type="ORF">FMOSSE_LOCUS16270</name>
</gene>
<proteinExistence type="predicted"/>
<accession>A0A9N9NJD6</accession>
<organism evidence="1 2">
    <name type="scientific">Funneliformis mosseae</name>
    <name type="common">Endomycorrhizal fungus</name>
    <name type="synonym">Glomus mosseae</name>
    <dbReference type="NCBI Taxonomy" id="27381"/>
    <lineage>
        <taxon>Eukaryota</taxon>
        <taxon>Fungi</taxon>
        <taxon>Fungi incertae sedis</taxon>
        <taxon>Mucoromycota</taxon>
        <taxon>Glomeromycotina</taxon>
        <taxon>Glomeromycetes</taxon>
        <taxon>Glomerales</taxon>
        <taxon>Glomeraceae</taxon>
        <taxon>Funneliformis</taxon>
    </lineage>
</organism>
<evidence type="ECO:0000313" key="1">
    <source>
        <dbReference type="EMBL" id="CAG8743360.1"/>
    </source>
</evidence>
<feature type="non-terminal residue" evidence="1">
    <location>
        <position position="1"/>
    </location>
</feature>
<name>A0A9N9NJD6_FUNMO</name>
<evidence type="ECO:0000313" key="2">
    <source>
        <dbReference type="Proteomes" id="UP000789375"/>
    </source>
</evidence>
<protein>
    <submittedName>
        <fullName evidence="1">10280_t:CDS:1</fullName>
    </submittedName>
</protein>
<reference evidence="1" key="1">
    <citation type="submission" date="2021-06" db="EMBL/GenBank/DDBJ databases">
        <authorList>
            <person name="Kallberg Y."/>
            <person name="Tangrot J."/>
            <person name="Rosling A."/>
        </authorList>
    </citation>
    <scope>NUCLEOTIDE SEQUENCE</scope>
    <source>
        <strain evidence="1">87-6 pot B 2015</strain>
    </source>
</reference>
<dbReference type="EMBL" id="CAJVPP010021702">
    <property type="protein sequence ID" value="CAG8743360.1"/>
    <property type="molecule type" value="Genomic_DNA"/>
</dbReference>
<feature type="non-terminal residue" evidence="1">
    <location>
        <position position="59"/>
    </location>
</feature>
<comment type="caution">
    <text evidence="1">The sequence shown here is derived from an EMBL/GenBank/DDBJ whole genome shotgun (WGS) entry which is preliminary data.</text>
</comment>
<keyword evidence="2" id="KW-1185">Reference proteome</keyword>